<evidence type="ECO:0000313" key="2">
    <source>
        <dbReference type="EMBL" id="MPD01925.1"/>
    </source>
</evidence>
<dbReference type="Proteomes" id="UP000324222">
    <property type="component" value="Unassembled WGS sequence"/>
</dbReference>
<comment type="caution">
    <text evidence="2">The sequence shown here is derived from an EMBL/GenBank/DDBJ whole genome shotgun (WGS) entry which is preliminary data.</text>
</comment>
<keyword evidence="3" id="KW-1185">Reference proteome</keyword>
<protein>
    <submittedName>
        <fullName evidence="2">Uncharacterized protein</fullName>
    </submittedName>
</protein>
<proteinExistence type="predicted"/>
<gene>
    <name evidence="2" type="ORF">E2C01_097474</name>
</gene>
<dbReference type="EMBL" id="VSRR010129156">
    <property type="protein sequence ID" value="MPD01925.1"/>
    <property type="molecule type" value="Genomic_DNA"/>
</dbReference>
<evidence type="ECO:0000313" key="3">
    <source>
        <dbReference type="Proteomes" id="UP000324222"/>
    </source>
</evidence>
<feature type="region of interest" description="Disordered" evidence="1">
    <location>
        <begin position="22"/>
        <end position="66"/>
    </location>
</feature>
<dbReference type="OrthoDB" id="416786at2759"/>
<feature type="compositionally biased region" description="Polar residues" evidence="1">
    <location>
        <begin position="28"/>
        <end position="43"/>
    </location>
</feature>
<reference evidence="2 3" key="1">
    <citation type="submission" date="2019-05" db="EMBL/GenBank/DDBJ databases">
        <title>Another draft genome of Portunus trituberculatus and its Hox gene families provides insights of decapod evolution.</title>
        <authorList>
            <person name="Jeong J.-H."/>
            <person name="Song I."/>
            <person name="Kim S."/>
            <person name="Choi T."/>
            <person name="Kim D."/>
            <person name="Ryu S."/>
            <person name="Kim W."/>
        </authorList>
    </citation>
    <scope>NUCLEOTIDE SEQUENCE [LARGE SCALE GENOMIC DNA]</scope>
    <source>
        <tissue evidence="2">Muscle</tissue>
    </source>
</reference>
<dbReference type="AlphaFoldDB" id="A0A5B7KBI0"/>
<name>A0A5B7KBI0_PORTR</name>
<sequence>MDVIASLHAPLEEEARHYLRQEGIIASASPSNAGSRRNSSVGTMGTRRNSGSGSRRNSSSSRTGACTTTPRWLHNLYLATSSCLSPQVTYGDWLLNGNYLANSHTSQAGD</sequence>
<feature type="compositionally biased region" description="Low complexity" evidence="1">
    <location>
        <begin position="45"/>
        <end position="64"/>
    </location>
</feature>
<evidence type="ECO:0000256" key="1">
    <source>
        <dbReference type="SAM" id="MobiDB-lite"/>
    </source>
</evidence>
<organism evidence="2 3">
    <name type="scientific">Portunus trituberculatus</name>
    <name type="common">Swimming crab</name>
    <name type="synonym">Neptunus trituberculatus</name>
    <dbReference type="NCBI Taxonomy" id="210409"/>
    <lineage>
        <taxon>Eukaryota</taxon>
        <taxon>Metazoa</taxon>
        <taxon>Ecdysozoa</taxon>
        <taxon>Arthropoda</taxon>
        <taxon>Crustacea</taxon>
        <taxon>Multicrustacea</taxon>
        <taxon>Malacostraca</taxon>
        <taxon>Eumalacostraca</taxon>
        <taxon>Eucarida</taxon>
        <taxon>Decapoda</taxon>
        <taxon>Pleocyemata</taxon>
        <taxon>Brachyura</taxon>
        <taxon>Eubrachyura</taxon>
        <taxon>Portunoidea</taxon>
        <taxon>Portunidae</taxon>
        <taxon>Portuninae</taxon>
        <taxon>Portunus</taxon>
    </lineage>
</organism>
<accession>A0A5B7KBI0</accession>